<evidence type="ECO:0000256" key="5">
    <source>
        <dbReference type="ARBA" id="ARBA00023136"/>
    </source>
</evidence>
<keyword evidence="3 6" id="KW-0812">Transmembrane</keyword>
<feature type="transmembrane region" description="Helical" evidence="6">
    <location>
        <begin position="204"/>
        <end position="225"/>
    </location>
</feature>
<keyword evidence="5 6" id="KW-0472">Membrane</keyword>
<evidence type="ECO:0008006" key="9">
    <source>
        <dbReference type="Google" id="ProtNLM"/>
    </source>
</evidence>
<name>A0AAV9IY58_CYACA</name>
<evidence type="ECO:0000313" key="7">
    <source>
        <dbReference type="EMBL" id="KAK4536733.1"/>
    </source>
</evidence>
<reference evidence="7 8" key="1">
    <citation type="submission" date="2022-07" db="EMBL/GenBank/DDBJ databases">
        <title>Genome-wide signatures of adaptation to extreme environments.</title>
        <authorList>
            <person name="Cho C.H."/>
            <person name="Yoon H.S."/>
        </authorList>
    </citation>
    <scope>NUCLEOTIDE SEQUENCE [LARGE SCALE GENOMIC DNA]</scope>
    <source>
        <strain evidence="7 8">DBV 063 E5</strain>
    </source>
</reference>
<protein>
    <recommendedName>
        <fullName evidence="9">Sucrose transporter</fullName>
    </recommendedName>
</protein>
<dbReference type="PANTHER" id="PTHR19432:SF35">
    <property type="entry name" value="SOLUTE CARRIER FAMILY 45 MEMBER 3 ISOFORM X1"/>
    <property type="match status" value="1"/>
</dbReference>
<dbReference type="Pfam" id="PF07690">
    <property type="entry name" value="MFS_1"/>
    <property type="match status" value="1"/>
</dbReference>
<feature type="transmembrane region" description="Helical" evidence="6">
    <location>
        <begin position="165"/>
        <end position="184"/>
    </location>
</feature>
<evidence type="ECO:0000256" key="6">
    <source>
        <dbReference type="SAM" id="Phobius"/>
    </source>
</evidence>
<comment type="caution">
    <text evidence="7">The sequence shown here is derived from an EMBL/GenBank/DDBJ whole genome shotgun (WGS) entry which is preliminary data.</text>
</comment>
<dbReference type="Proteomes" id="UP001301350">
    <property type="component" value="Unassembled WGS sequence"/>
</dbReference>
<feature type="transmembrane region" description="Helical" evidence="6">
    <location>
        <begin position="383"/>
        <end position="408"/>
    </location>
</feature>
<dbReference type="Gene3D" id="1.20.1250.20">
    <property type="entry name" value="MFS general substrate transporter like domains"/>
    <property type="match status" value="1"/>
</dbReference>
<sequence length="482" mass="51045">MESTETFYWSDGRAPIEDLDEVSTVRVYGMASAMLGLQYCWAVQNGWATSVLLELGLSKRWVAAAWLAGPLAGLVMQPLVGVVSDRWRGRLGRRCPFVWGGALGTAAALLAFAYASAVARCLPGVSALAVAMIAFWSLDFSINAVQAALRALIYDQVPAARQEGGNGALAFYTAAGTIVGYGLGGARLNGRLLPSGWFATDAQALLVLGAVLVLVSAAVTVAASVSRDRQRTEGDVADALTAAAADAKTSVQQMQQRWREAAATVRAAPHPFWHVFLIQLFSWFAWFALFVYASSWFGVEVYGGEPHATPDSAARRRYDTGVRQANRAFAAQNVLAALYAAALPHLPCELGSWHSCTIKYLFAQLVQAAALLLMPLLGANRAWLATALLISLGVPWASTMTLPWAIVGRHVQSAAYRSDAGLYAATLNASQCLSEILVSVLGAGIVRGDDGGGVPDRQWVLLLLGGVSAAVGAGLVAVYRVS</sequence>
<feature type="transmembrane region" description="Helical" evidence="6">
    <location>
        <begin position="458"/>
        <end position="479"/>
    </location>
</feature>
<keyword evidence="4 6" id="KW-1133">Transmembrane helix</keyword>
<evidence type="ECO:0000256" key="3">
    <source>
        <dbReference type="ARBA" id="ARBA00022692"/>
    </source>
</evidence>
<dbReference type="SUPFAM" id="SSF103473">
    <property type="entry name" value="MFS general substrate transporter"/>
    <property type="match status" value="1"/>
</dbReference>
<keyword evidence="8" id="KW-1185">Reference proteome</keyword>
<evidence type="ECO:0000256" key="4">
    <source>
        <dbReference type="ARBA" id="ARBA00022989"/>
    </source>
</evidence>
<keyword evidence="2" id="KW-0813">Transport</keyword>
<organism evidence="7 8">
    <name type="scientific">Cyanidium caldarium</name>
    <name type="common">Red alga</name>
    <dbReference type="NCBI Taxonomy" id="2771"/>
    <lineage>
        <taxon>Eukaryota</taxon>
        <taxon>Rhodophyta</taxon>
        <taxon>Bangiophyceae</taxon>
        <taxon>Cyanidiales</taxon>
        <taxon>Cyanidiaceae</taxon>
        <taxon>Cyanidium</taxon>
    </lineage>
</organism>
<feature type="transmembrane region" description="Helical" evidence="6">
    <location>
        <begin position="272"/>
        <end position="293"/>
    </location>
</feature>
<evidence type="ECO:0000256" key="2">
    <source>
        <dbReference type="ARBA" id="ARBA00022448"/>
    </source>
</evidence>
<accession>A0AAV9IY58</accession>
<feature type="transmembrane region" description="Helical" evidence="6">
    <location>
        <begin position="358"/>
        <end position="377"/>
    </location>
</feature>
<feature type="transmembrane region" description="Helical" evidence="6">
    <location>
        <begin position="127"/>
        <end position="153"/>
    </location>
</feature>
<evidence type="ECO:0000256" key="1">
    <source>
        <dbReference type="ARBA" id="ARBA00004141"/>
    </source>
</evidence>
<dbReference type="GO" id="GO:0016020">
    <property type="term" value="C:membrane"/>
    <property type="evidence" value="ECO:0007669"/>
    <property type="project" value="UniProtKB-SubCell"/>
</dbReference>
<dbReference type="InterPro" id="IPR011701">
    <property type="entry name" value="MFS"/>
</dbReference>
<dbReference type="PANTHER" id="PTHR19432">
    <property type="entry name" value="SUGAR TRANSPORTER"/>
    <property type="match status" value="1"/>
</dbReference>
<dbReference type="EMBL" id="JANCYW010000009">
    <property type="protein sequence ID" value="KAK4536733.1"/>
    <property type="molecule type" value="Genomic_DNA"/>
</dbReference>
<comment type="subcellular location">
    <subcellularLocation>
        <location evidence="1">Membrane</location>
        <topology evidence="1">Multi-pass membrane protein</topology>
    </subcellularLocation>
</comment>
<dbReference type="InterPro" id="IPR036259">
    <property type="entry name" value="MFS_trans_sf"/>
</dbReference>
<dbReference type="GO" id="GO:0008506">
    <property type="term" value="F:sucrose:proton symporter activity"/>
    <property type="evidence" value="ECO:0007669"/>
    <property type="project" value="TreeGrafter"/>
</dbReference>
<feature type="transmembrane region" description="Helical" evidence="6">
    <location>
        <begin position="61"/>
        <end position="83"/>
    </location>
</feature>
<gene>
    <name evidence="7" type="ORF">CDCA_CDCA09G2758</name>
</gene>
<evidence type="ECO:0000313" key="8">
    <source>
        <dbReference type="Proteomes" id="UP001301350"/>
    </source>
</evidence>
<feature type="transmembrane region" description="Helical" evidence="6">
    <location>
        <begin position="95"/>
        <end position="115"/>
    </location>
</feature>
<proteinExistence type="predicted"/>
<dbReference type="AlphaFoldDB" id="A0AAV9IY58"/>